<protein>
    <submittedName>
        <fullName evidence="4">CCDC9</fullName>
    </submittedName>
</protein>
<dbReference type="Proteomes" id="UP000242450">
    <property type="component" value="Chromosome 4"/>
</dbReference>
<feature type="compositionally biased region" description="Acidic residues" evidence="3">
    <location>
        <begin position="106"/>
        <end position="129"/>
    </location>
</feature>
<organism evidence="4 5">
    <name type="scientific">Cervus elaphus hippelaphus</name>
    <name type="common">European red deer</name>
    <dbReference type="NCBI Taxonomy" id="46360"/>
    <lineage>
        <taxon>Eukaryota</taxon>
        <taxon>Metazoa</taxon>
        <taxon>Chordata</taxon>
        <taxon>Craniata</taxon>
        <taxon>Vertebrata</taxon>
        <taxon>Euteleostomi</taxon>
        <taxon>Mammalia</taxon>
        <taxon>Eutheria</taxon>
        <taxon>Laurasiatheria</taxon>
        <taxon>Artiodactyla</taxon>
        <taxon>Ruminantia</taxon>
        <taxon>Pecora</taxon>
        <taxon>Cervidae</taxon>
        <taxon>Cervinae</taxon>
        <taxon>Cervus</taxon>
    </lineage>
</organism>
<keyword evidence="1" id="KW-0597">Phosphoprotein</keyword>
<keyword evidence="2" id="KW-0175">Coiled coil</keyword>
<feature type="region of interest" description="Disordered" evidence="3">
    <location>
        <begin position="1"/>
        <end position="153"/>
    </location>
</feature>
<dbReference type="AlphaFoldDB" id="A0A212DE54"/>
<evidence type="ECO:0000256" key="2">
    <source>
        <dbReference type="ARBA" id="ARBA00023054"/>
    </source>
</evidence>
<gene>
    <name evidence="4" type="ORF">Celaphus_00004652</name>
</gene>
<dbReference type="PANTHER" id="PTHR15635">
    <property type="entry name" value="COILED-COIL DOMAIN CONTAINING PROTEIN 9"/>
    <property type="match status" value="1"/>
</dbReference>
<reference evidence="4 5" key="1">
    <citation type="journal article" date="2018" name="Mol. Genet. Genomics">
        <title>The red deer Cervus elaphus genome CerEla1.0: sequencing, annotating, genes, and chromosomes.</title>
        <authorList>
            <person name="Bana N.A."/>
            <person name="Nyiri A."/>
            <person name="Nagy J."/>
            <person name="Frank K."/>
            <person name="Nagy T."/>
            <person name="Steger V."/>
            <person name="Schiller M."/>
            <person name="Lakatos P."/>
            <person name="Sugar L."/>
            <person name="Horn P."/>
            <person name="Barta E."/>
            <person name="Orosz L."/>
        </authorList>
    </citation>
    <scope>NUCLEOTIDE SEQUENCE [LARGE SCALE GENOMIC DNA]</scope>
    <source>
        <strain evidence="4">Hungarian</strain>
    </source>
</reference>
<keyword evidence="5" id="KW-1185">Reference proteome</keyword>
<dbReference type="OrthoDB" id="10058133at2759"/>
<evidence type="ECO:0000256" key="1">
    <source>
        <dbReference type="ARBA" id="ARBA00022553"/>
    </source>
</evidence>
<name>A0A212DE54_CEREH</name>
<dbReference type="EMBL" id="MKHE01000004">
    <property type="protein sequence ID" value="OWK16527.1"/>
    <property type="molecule type" value="Genomic_DNA"/>
</dbReference>
<evidence type="ECO:0000313" key="4">
    <source>
        <dbReference type="EMBL" id="OWK16527.1"/>
    </source>
</evidence>
<feature type="compositionally biased region" description="Basic and acidic residues" evidence="3">
    <location>
        <begin position="61"/>
        <end position="72"/>
    </location>
</feature>
<proteinExistence type="predicted"/>
<dbReference type="InterPro" id="IPR029336">
    <property type="entry name" value="DUF4594"/>
</dbReference>
<dbReference type="PANTHER" id="PTHR15635:SF11">
    <property type="entry name" value="COILED-COIL DOMAIN-CONTAINING PROTEIN 9"/>
    <property type="match status" value="1"/>
</dbReference>
<evidence type="ECO:0000313" key="5">
    <source>
        <dbReference type="Proteomes" id="UP000242450"/>
    </source>
</evidence>
<evidence type="ECO:0000256" key="3">
    <source>
        <dbReference type="SAM" id="MobiDB-lite"/>
    </source>
</evidence>
<sequence length="153" mass="17062">MGFKDGPAVALEPSHRYDDQAWARPPKPPTFREFLSQHRTEVSRRKKKSSRPQPKAASRAYSDHDDRWETKEAVSAAPEPPQPAPPKEEPTQLPETPAPAHRPPEDEGEEGEGEEGLDEGDDGEDEEWEDVKADPEGQETAEIADFQRASPNS</sequence>
<accession>A0A212DE54</accession>
<comment type="caution">
    <text evidence="4">The sequence shown here is derived from an EMBL/GenBank/DDBJ whole genome shotgun (WGS) entry which is preliminary data.</text>
</comment>